<organism evidence="2 3">
    <name type="scientific">Leersia perrieri</name>
    <dbReference type="NCBI Taxonomy" id="77586"/>
    <lineage>
        <taxon>Eukaryota</taxon>
        <taxon>Viridiplantae</taxon>
        <taxon>Streptophyta</taxon>
        <taxon>Embryophyta</taxon>
        <taxon>Tracheophyta</taxon>
        <taxon>Spermatophyta</taxon>
        <taxon>Magnoliopsida</taxon>
        <taxon>Liliopsida</taxon>
        <taxon>Poales</taxon>
        <taxon>Poaceae</taxon>
        <taxon>BOP clade</taxon>
        <taxon>Oryzoideae</taxon>
        <taxon>Oryzeae</taxon>
        <taxon>Oryzinae</taxon>
        <taxon>Leersia</taxon>
    </lineage>
</organism>
<feature type="chain" id="PRO_5018528599" description="Cystatin domain-containing protein" evidence="1">
    <location>
        <begin position="22"/>
        <end position="176"/>
    </location>
</feature>
<accession>A0A0D9VQ34</accession>
<keyword evidence="3" id="KW-1185">Reference proteome</keyword>
<feature type="signal peptide" evidence="1">
    <location>
        <begin position="1"/>
        <end position="21"/>
    </location>
</feature>
<reference evidence="2" key="3">
    <citation type="submission" date="2015-04" db="UniProtKB">
        <authorList>
            <consortium name="EnsemblPlants"/>
        </authorList>
    </citation>
    <scope>IDENTIFICATION</scope>
</reference>
<evidence type="ECO:0008006" key="4">
    <source>
        <dbReference type="Google" id="ProtNLM"/>
    </source>
</evidence>
<evidence type="ECO:0000313" key="3">
    <source>
        <dbReference type="Proteomes" id="UP000032180"/>
    </source>
</evidence>
<protein>
    <recommendedName>
        <fullName evidence="4">Cystatin domain-containing protein</fullName>
    </recommendedName>
</protein>
<dbReference type="Gramene" id="LPERR03G04780.1">
    <property type="protein sequence ID" value="LPERR03G04780.1"/>
    <property type="gene ID" value="LPERR03G04780"/>
</dbReference>
<proteinExistence type="predicted"/>
<dbReference type="HOGENOM" id="CLU_1527370_0_0_1"/>
<sequence length="176" mass="18524">MKSLAAVVVLLLAVAIAAASASSEFKQPVPASDMPVDPRGPLLGRFAVLVYSLNRNRRMTYAGVSGVDQHADKGGVRYQMVVAVSDAGGATATFRAVSTSPSVFAPVLVQWLQWECATGDKAEGGFTRELSAPPTMNISTCQLFLPLPSSFPPLGELELAPSVIVTTTELKIQHPA</sequence>
<reference evidence="3" key="2">
    <citation type="submission" date="2013-12" db="EMBL/GenBank/DDBJ databases">
        <authorList>
            <person name="Yu Y."/>
            <person name="Lee S."/>
            <person name="de Baynast K."/>
            <person name="Wissotski M."/>
            <person name="Liu L."/>
            <person name="Talag J."/>
            <person name="Goicoechea J."/>
            <person name="Angelova A."/>
            <person name="Jetty R."/>
            <person name="Kudrna D."/>
            <person name="Golser W."/>
            <person name="Rivera L."/>
            <person name="Zhang J."/>
            <person name="Wing R."/>
        </authorList>
    </citation>
    <scope>NUCLEOTIDE SEQUENCE</scope>
</reference>
<dbReference type="Proteomes" id="UP000032180">
    <property type="component" value="Chromosome 3"/>
</dbReference>
<dbReference type="EnsemblPlants" id="LPERR03G04780.1">
    <property type="protein sequence ID" value="LPERR03G04780.1"/>
    <property type="gene ID" value="LPERR03G04780"/>
</dbReference>
<reference evidence="2 3" key="1">
    <citation type="submission" date="2012-08" db="EMBL/GenBank/DDBJ databases">
        <title>Oryza genome evolution.</title>
        <authorList>
            <person name="Wing R.A."/>
        </authorList>
    </citation>
    <scope>NUCLEOTIDE SEQUENCE</scope>
</reference>
<keyword evidence="1" id="KW-0732">Signal</keyword>
<evidence type="ECO:0000313" key="2">
    <source>
        <dbReference type="EnsemblPlants" id="LPERR03G04780.1"/>
    </source>
</evidence>
<evidence type="ECO:0000256" key="1">
    <source>
        <dbReference type="SAM" id="SignalP"/>
    </source>
</evidence>
<dbReference type="AlphaFoldDB" id="A0A0D9VQ34"/>
<name>A0A0D9VQ34_9ORYZ</name>